<dbReference type="EMBL" id="JARJLG010000013">
    <property type="protein sequence ID" value="KAJ7776029.1"/>
    <property type="molecule type" value="Genomic_DNA"/>
</dbReference>
<evidence type="ECO:0000313" key="2">
    <source>
        <dbReference type="EMBL" id="KAJ7776029.1"/>
    </source>
</evidence>
<accession>A0AAD7K0Z0</accession>
<dbReference type="AlphaFoldDB" id="A0AAD7K0Z0"/>
<sequence>MWNDLKETAGHREQVGKQVEQTREHLVGAPNTLIQDPLWLQWYGFKTNSEQLEFGAEKMGGKEKELSTNGVWRRNNHAILTPSLTFSPGSTRMLSDPTDPWRTATEATESY</sequence>
<gene>
    <name evidence="2" type="ORF">DFH07DRAFT_766971</name>
</gene>
<keyword evidence="3" id="KW-1185">Reference proteome</keyword>
<dbReference type="Proteomes" id="UP001215280">
    <property type="component" value="Unassembled WGS sequence"/>
</dbReference>
<feature type="region of interest" description="Disordered" evidence="1">
    <location>
        <begin position="89"/>
        <end position="111"/>
    </location>
</feature>
<evidence type="ECO:0000313" key="3">
    <source>
        <dbReference type="Proteomes" id="UP001215280"/>
    </source>
</evidence>
<evidence type="ECO:0000256" key="1">
    <source>
        <dbReference type="SAM" id="MobiDB-lite"/>
    </source>
</evidence>
<protein>
    <submittedName>
        <fullName evidence="2">Uncharacterized protein</fullName>
    </submittedName>
</protein>
<proteinExistence type="predicted"/>
<comment type="caution">
    <text evidence="2">The sequence shown here is derived from an EMBL/GenBank/DDBJ whole genome shotgun (WGS) entry which is preliminary data.</text>
</comment>
<organism evidence="2 3">
    <name type="scientific">Mycena maculata</name>
    <dbReference type="NCBI Taxonomy" id="230809"/>
    <lineage>
        <taxon>Eukaryota</taxon>
        <taxon>Fungi</taxon>
        <taxon>Dikarya</taxon>
        <taxon>Basidiomycota</taxon>
        <taxon>Agaricomycotina</taxon>
        <taxon>Agaricomycetes</taxon>
        <taxon>Agaricomycetidae</taxon>
        <taxon>Agaricales</taxon>
        <taxon>Marasmiineae</taxon>
        <taxon>Mycenaceae</taxon>
        <taxon>Mycena</taxon>
    </lineage>
</organism>
<feature type="region of interest" description="Disordered" evidence="1">
    <location>
        <begin position="1"/>
        <end position="20"/>
    </location>
</feature>
<reference evidence="2" key="1">
    <citation type="submission" date="2023-03" db="EMBL/GenBank/DDBJ databases">
        <title>Massive genome expansion in bonnet fungi (Mycena s.s.) driven by repeated elements and novel gene families across ecological guilds.</title>
        <authorList>
            <consortium name="Lawrence Berkeley National Laboratory"/>
            <person name="Harder C.B."/>
            <person name="Miyauchi S."/>
            <person name="Viragh M."/>
            <person name="Kuo A."/>
            <person name="Thoen E."/>
            <person name="Andreopoulos B."/>
            <person name="Lu D."/>
            <person name="Skrede I."/>
            <person name="Drula E."/>
            <person name="Henrissat B."/>
            <person name="Morin E."/>
            <person name="Kohler A."/>
            <person name="Barry K."/>
            <person name="LaButti K."/>
            <person name="Morin E."/>
            <person name="Salamov A."/>
            <person name="Lipzen A."/>
            <person name="Mereny Z."/>
            <person name="Hegedus B."/>
            <person name="Baldrian P."/>
            <person name="Stursova M."/>
            <person name="Weitz H."/>
            <person name="Taylor A."/>
            <person name="Grigoriev I.V."/>
            <person name="Nagy L.G."/>
            <person name="Martin F."/>
            <person name="Kauserud H."/>
        </authorList>
    </citation>
    <scope>NUCLEOTIDE SEQUENCE</scope>
    <source>
        <strain evidence="2">CBHHK188m</strain>
    </source>
</reference>
<name>A0AAD7K0Z0_9AGAR</name>